<dbReference type="Proteomes" id="UP000663720">
    <property type="component" value="Chromosome"/>
</dbReference>
<reference evidence="3" key="1">
    <citation type="journal article" date="2021" name="Microb. Physiol.">
        <title>Proteogenomic Insights into the Physiology of Marine, Sulfate-Reducing, Filamentous Desulfonema limicola and Desulfonema magnum.</title>
        <authorList>
            <person name="Schnaars V."/>
            <person name="Wohlbrand L."/>
            <person name="Scheve S."/>
            <person name="Hinrichs C."/>
            <person name="Reinhardt R."/>
            <person name="Rabus R."/>
        </authorList>
    </citation>
    <scope>NUCLEOTIDE SEQUENCE</scope>
    <source>
        <strain evidence="3">5ac10</strain>
    </source>
</reference>
<evidence type="ECO:0000313" key="4">
    <source>
        <dbReference type="Proteomes" id="UP000663720"/>
    </source>
</evidence>
<dbReference type="KEGG" id="dli:dnl_52070"/>
<dbReference type="RefSeq" id="WP_207688704.1">
    <property type="nucleotide sequence ID" value="NZ_CP061799.1"/>
</dbReference>
<sequence length="736" mass="84514">MAYLKKILLFLIIAIISFPGCSKIYWEDKWIYDSFISFPQKQEVKIVSTPPAFLWVDGKYAGKTPLDVELSYIVNQLNLKKQKVKESFGGQKEILDQEQKTENIMGTGKHTFHFKAPGFHDLFLPLEFSVKPGTVPESVKVSLQKKAVSDHIVSCSFKISAEKKDFDDIEKIISDHAITPEIIKNPGIPVLVSDPDRYEQTFSMKLKDSNSFQSLIDTLYSHSKKRHIKLNASEFNIQAKLSTNPEREFRAVWISYIDWPGNQKKPAAQKQSLIKMLDEFKALNFNAVIFHARVEGDALYKSDIEPWSRQLTGTQGIDPGYDPLEFIINEAHKRGMELHAWINPYRVNISIKCSSSLPNAHNHISKTRPEWILNIRMSNNSKCYKMLNPGIPEVIDYLSSITQDIVTKYNVDGIHFDDMFYPYPFKDFNGITWEDSETYKKYKKGDISIQDWRRQNVNQLVKQVNERIKKIKKHVRFGVSPFGVWQKNMPKGINGMSAYDTIYSDALAWLENRSIDYLAPQLYWKIGSSPDYEKLLSWWGQKVKQAQRHIYPGQIVFYVKPGQNTGLTAKPESSQDILDQINLNRENRSINVLGNTLYRAVNIQNKILGTDEFKNMLAKGFYATPALPPSMPWLQNLIPDAPGNVSISIENNSIILKWDKPGSKQDYWKYTVYTANNQDIIDGKSFEDAVHLIAVTGENSISIPKHISMQKGDYLFIKSVSQNNIESRLSEHVRIE</sequence>
<protein>
    <submittedName>
        <fullName evidence="3">Glycosyl hydrolase-like domain-containing protein</fullName>
    </submittedName>
</protein>
<dbReference type="InterPro" id="IPR017853">
    <property type="entry name" value="GH"/>
</dbReference>
<feature type="domain" description="Glycosyl hydrolase-like 10" evidence="2">
    <location>
        <begin position="248"/>
        <end position="557"/>
    </location>
</feature>
<evidence type="ECO:0000256" key="1">
    <source>
        <dbReference type="ARBA" id="ARBA00022729"/>
    </source>
</evidence>
<keyword evidence="1" id="KW-0732">Signal</keyword>
<dbReference type="CDD" id="cd00551">
    <property type="entry name" value="AmyAc_family"/>
    <property type="match status" value="1"/>
</dbReference>
<dbReference type="InterPro" id="IPR003790">
    <property type="entry name" value="GHL10"/>
</dbReference>
<dbReference type="InterPro" id="IPR052177">
    <property type="entry name" value="Divisome_Glycosyl_Hydrolase"/>
</dbReference>
<accession>A0A975BCH1</accession>
<dbReference type="EMBL" id="CP061799">
    <property type="protein sequence ID" value="QTA82823.1"/>
    <property type="molecule type" value="Genomic_DNA"/>
</dbReference>
<proteinExistence type="predicted"/>
<dbReference type="Pfam" id="PF02638">
    <property type="entry name" value="GHL10"/>
    <property type="match status" value="1"/>
</dbReference>
<dbReference type="PANTHER" id="PTHR43405:SF1">
    <property type="entry name" value="GLYCOSYL HYDROLASE DIGH"/>
    <property type="match status" value="1"/>
</dbReference>
<gene>
    <name evidence="3" type="ORF">dnl_52070</name>
</gene>
<dbReference type="PANTHER" id="PTHR43405">
    <property type="entry name" value="GLYCOSYL HYDROLASE DIGH"/>
    <property type="match status" value="1"/>
</dbReference>
<dbReference type="Gene3D" id="3.20.20.80">
    <property type="entry name" value="Glycosidases"/>
    <property type="match status" value="1"/>
</dbReference>
<dbReference type="AlphaFoldDB" id="A0A975BCH1"/>
<keyword evidence="4" id="KW-1185">Reference proteome</keyword>
<organism evidence="3 4">
    <name type="scientific">Desulfonema limicola</name>
    <dbReference type="NCBI Taxonomy" id="45656"/>
    <lineage>
        <taxon>Bacteria</taxon>
        <taxon>Pseudomonadati</taxon>
        <taxon>Thermodesulfobacteriota</taxon>
        <taxon>Desulfobacteria</taxon>
        <taxon>Desulfobacterales</taxon>
        <taxon>Desulfococcaceae</taxon>
        <taxon>Desulfonema</taxon>
    </lineage>
</organism>
<keyword evidence="3" id="KW-0378">Hydrolase</keyword>
<dbReference type="GO" id="GO:0016787">
    <property type="term" value="F:hydrolase activity"/>
    <property type="evidence" value="ECO:0007669"/>
    <property type="project" value="UniProtKB-KW"/>
</dbReference>
<dbReference type="SUPFAM" id="SSF51445">
    <property type="entry name" value="(Trans)glycosidases"/>
    <property type="match status" value="1"/>
</dbReference>
<name>A0A975BCH1_9BACT</name>
<evidence type="ECO:0000259" key="2">
    <source>
        <dbReference type="Pfam" id="PF02638"/>
    </source>
</evidence>
<evidence type="ECO:0000313" key="3">
    <source>
        <dbReference type="EMBL" id="QTA82823.1"/>
    </source>
</evidence>